<accession>A0AAU8DZX0</accession>
<dbReference type="RefSeq" id="WP_339552513.1">
    <property type="nucleotide sequence ID" value="NZ_CP159258.1"/>
</dbReference>
<dbReference type="AlphaFoldDB" id="A0AAU8DZX0"/>
<protein>
    <recommendedName>
        <fullName evidence="2">DUF2330 domain-containing protein</fullName>
    </recommendedName>
</protein>
<sequence length="359" mass="40692">MELRTLFFATAMWLPAFYATAESAPLDGHYYLHGAMEMGAEMLLRADGTFAAGIAYGSAGGNAKGNWHAEAGRVTLTTDPDSRLPKEMKFSVLSQRNIEDFEADLPHDKFFEPVRDNYVAQMVFSRPVMSSDFEPVYAHFEFTHGPSSQVVLSSPTEGEFWLPFDPQRTLKKIGFGTNEHSGPTSWHDVLPTTRALILAWKTPKNLPTSYEIFEEMDLFAAQRYLRNSPDATERLKNNYPIRLVYDVIPPKIKPIDLYWQFKDGSTQQTVWTDFNQTLLTLPFDATQTLQKIGMRSQGDSTAIKWFDVAPSDRWLIFGWDLVANQNESNLGVLFDDLQLKIEPNCLAVDFGSGKACFRR</sequence>
<reference evidence="1" key="1">
    <citation type="submission" date="2024-06" db="EMBL/GenBank/DDBJ databases">
        <title>The Caenorhabditis elegans bacterial microbiome influences microsporidia infection through nutrient limitation and inhibiting parasite invasion.</title>
        <authorList>
            <person name="Tamim El Jarkass H."/>
            <person name="Castelblanco S."/>
            <person name="Kaur M."/>
            <person name="Wan Y.C."/>
            <person name="Ellis A.E."/>
            <person name="Sheldon R.D."/>
            <person name="Lien E.C."/>
            <person name="Burton N.O."/>
            <person name="Wright G.D."/>
            <person name="Reinke A.W."/>
        </authorList>
    </citation>
    <scope>NUCLEOTIDE SEQUENCE</scope>
    <source>
        <strain evidence="1">MYb327</strain>
    </source>
</reference>
<gene>
    <name evidence="1" type="ORF">ABVN21_23745</name>
</gene>
<evidence type="ECO:0000313" key="1">
    <source>
        <dbReference type="EMBL" id="XCG73727.1"/>
    </source>
</evidence>
<organism evidence="1">
    <name type="scientific">Pseudomonas sp. MYb327</name>
    <dbReference type="NCBI Taxonomy" id="2745230"/>
    <lineage>
        <taxon>Bacteria</taxon>
        <taxon>Pseudomonadati</taxon>
        <taxon>Pseudomonadota</taxon>
        <taxon>Gammaproteobacteria</taxon>
        <taxon>Pseudomonadales</taxon>
        <taxon>Pseudomonadaceae</taxon>
        <taxon>Pseudomonas</taxon>
    </lineage>
</organism>
<name>A0AAU8DZX0_9PSED</name>
<evidence type="ECO:0008006" key="2">
    <source>
        <dbReference type="Google" id="ProtNLM"/>
    </source>
</evidence>
<proteinExistence type="predicted"/>
<dbReference type="EMBL" id="CP159258">
    <property type="protein sequence ID" value="XCG73727.1"/>
    <property type="molecule type" value="Genomic_DNA"/>
</dbReference>